<evidence type="ECO:0000313" key="8">
    <source>
        <dbReference type="Proteomes" id="UP000565205"/>
    </source>
</evidence>
<comment type="caution">
    <text evidence="5">The sequence shown here is derived from an EMBL/GenBank/DDBJ whole genome shotgun (WGS) entry which is preliminary data.</text>
</comment>
<evidence type="ECO:0000259" key="4">
    <source>
        <dbReference type="SMART" id="SM00922"/>
    </source>
</evidence>
<dbReference type="InterPro" id="IPR029017">
    <property type="entry name" value="Enolase-like_N"/>
</dbReference>
<dbReference type="EMBL" id="JABXXQ010000168">
    <property type="protein sequence ID" value="NVN30529.1"/>
    <property type="molecule type" value="Genomic_DNA"/>
</dbReference>
<dbReference type="SUPFAM" id="SSF54826">
    <property type="entry name" value="Enolase N-terminal domain-like"/>
    <property type="match status" value="1"/>
</dbReference>
<gene>
    <name evidence="5" type="ORF">FHR90_000890</name>
    <name evidence="6" type="ORF">HUK83_09310</name>
</gene>
<name>A0A839V0A4_9PROT</name>
<dbReference type="Gene3D" id="3.30.390.10">
    <property type="entry name" value="Enolase-like, N-terminal domain"/>
    <property type="match status" value="1"/>
</dbReference>
<dbReference type="Proteomes" id="UP000565205">
    <property type="component" value="Unassembled WGS sequence"/>
</dbReference>
<evidence type="ECO:0000256" key="3">
    <source>
        <dbReference type="ARBA" id="ARBA00011973"/>
    </source>
</evidence>
<feature type="domain" description="Mandelate racemase/muconate lactonizing enzyme C-terminal" evidence="4">
    <location>
        <begin position="155"/>
        <end position="251"/>
    </location>
</feature>
<dbReference type="Proteomes" id="UP000557688">
    <property type="component" value="Unassembled WGS sequence"/>
</dbReference>
<organism evidence="5 7">
    <name type="scientific">Endobacter medicaginis</name>
    <dbReference type="NCBI Taxonomy" id="1181271"/>
    <lineage>
        <taxon>Bacteria</taxon>
        <taxon>Pseudomonadati</taxon>
        <taxon>Pseudomonadota</taxon>
        <taxon>Alphaproteobacteria</taxon>
        <taxon>Acetobacterales</taxon>
        <taxon>Acetobacteraceae</taxon>
        <taxon>Endobacter</taxon>
    </lineage>
</organism>
<dbReference type="RefSeq" id="WP_176624137.1">
    <property type="nucleotide sequence ID" value="NZ_JABXXQ010000168.1"/>
</dbReference>
<sequence length="388" mass="43304">MSPTQRSPEPLVITGLEFTSVAVPAHPGVINSDSLAKPLHMLPVGGKSSWSVQFDTLPKFILRLRLSNGVEGIGEFYRDCAWPVITSIAEGLLGLDLREVPLQKLPLPLSREYDGFECAIWDAFAKSVGLPLHALLGGKLRDRVKVASWSSHRTDNEVGAWVAQYQRQGYDCIKFKADLDDDVVRWCEEIAQHAPGMKVIFDPNQRWENAASVKPIIRGLERVGNTLLLEDPIPKWMLQDYADLRWFSSIPITQHVSLPYVYQGQRVHDVPNLIAHRAVDGFNFNGGLAKFQQMTATASSANLFCFHGSEVDLGILEAMYLHQAAAAECCVWPSDIFGRMIREHDLLATPLRFEPPYAVVPEGPGLGIVLDHDAIDRYALERHEIGEF</sequence>
<dbReference type="InterPro" id="IPR013342">
    <property type="entry name" value="Mandelate_racemase_C"/>
</dbReference>
<dbReference type="PANTHER" id="PTHR48080">
    <property type="entry name" value="D-GALACTONATE DEHYDRATASE-RELATED"/>
    <property type="match status" value="1"/>
</dbReference>
<comment type="pathway">
    <text evidence="2">Carbohydrate acid metabolism; D-glucarate degradation; 2,5-dioxopentanoate from D-glucarate: step 1/2.</text>
</comment>
<evidence type="ECO:0000313" key="6">
    <source>
        <dbReference type="EMBL" id="NVN30529.1"/>
    </source>
</evidence>
<keyword evidence="7" id="KW-1185">Reference proteome</keyword>
<dbReference type="SMART" id="SM00922">
    <property type="entry name" value="MR_MLE"/>
    <property type="match status" value="1"/>
</dbReference>
<proteinExistence type="predicted"/>
<dbReference type="InterPro" id="IPR034593">
    <property type="entry name" value="DgoD-like"/>
</dbReference>
<dbReference type="EC" id="4.2.1.40" evidence="3"/>
<dbReference type="Pfam" id="PF13378">
    <property type="entry name" value="MR_MLE_C"/>
    <property type="match status" value="1"/>
</dbReference>
<comment type="catalytic activity">
    <reaction evidence="1">
        <text>D-glucarate = 5-dehydro-4-deoxy-D-glucarate + H2O</text>
        <dbReference type="Rhea" id="RHEA:14573"/>
        <dbReference type="ChEBI" id="CHEBI:15377"/>
        <dbReference type="ChEBI" id="CHEBI:30612"/>
        <dbReference type="ChEBI" id="CHEBI:42819"/>
        <dbReference type="EC" id="4.2.1.40"/>
    </reaction>
</comment>
<dbReference type="GO" id="GO:0008872">
    <property type="term" value="F:glucarate dehydratase activity"/>
    <property type="evidence" value="ECO:0007669"/>
    <property type="project" value="UniProtKB-EC"/>
</dbReference>
<evidence type="ECO:0000313" key="5">
    <source>
        <dbReference type="EMBL" id="MBB3173072.1"/>
    </source>
</evidence>
<dbReference type="EMBL" id="JACHXV010000003">
    <property type="protein sequence ID" value="MBB3173072.1"/>
    <property type="molecule type" value="Genomic_DNA"/>
</dbReference>
<protein>
    <recommendedName>
        <fullName evidence="3">glucarate dehydratase</fullName>
        <ecNumber evidence="3">4.2.1.40</ecNumber>
    </recommendedName>
</protein>
<evidence type="ECO:0000256" key="2">
    <source>
        <dbReference type="ARBA" id="ARBA00005183"/>
    </source>
</evidence>
<keyword evidence="5" id="KW-0413">Isomerase</keyword>
<dbReference type="InterPro" id="IPR036849">
    <property type="entry name" value="Enolase-like_C_sf"/>
</dbReference>
<accession>A0A839V0A4</accession>
<dbReference type="SUPFAM" id="SSF51604">
    <property type="entry name" value="Enolase C-terminal domain-like"/>
    <property type="match status" value="1"/>
</dbReference>
<dbReference type="GO" id="GO:0016853">
    <property type="term" value="F:isomerase activity"/>
    <property type="evidence" value="ECO:0007669"/>
    <property type="project" value="UniProtKB-KW"/>
</dbReference>
<evidence type="ECO:0000256" key="1">
    <source>
        <dbReference type="ARBA" id="ARBA00001426"/>
    </source>
</evidence>
<dbReference type="Gene3D" id="3.20.20.120">
    <property type="entry name" value="Enolase-like C-terminal domain"/>
    <property type="match status" value="1"/>
</dbReference>
<dbReference type="InterPro" id="IPR029065">
    <property type="entry name" value="Enolase_C-like"/>
</dbReference>
<evidence type="ECO:0000313" key="7">
    <source>
        <dbReference type="Proteomes" id="UP000557688"/>
    </source>
</evidence>
<dbReference type="AlphaFoldDB" id="A0A839V0A4"/>
<reference evidence="5 7" key="2">
    <citation type="submission" date="2020-08" db="EMBL/GenBank/DDBJ databases">
        <title>Genomic Encyclopedia of Type Strains, Phase III (KMG-III): the genomes of soil and plant-associated and newly described type strains.</title>
        <authorList>
            <person name="Whitman W."/>
        </authorList>
    </citation>
    <scope>NUCLEOTIDE SEQUENCE [LARGE SCALE GENOMIC DNA]</scope>
    <source>
        <strain evidence="5 7">CECT 8088</strain>
    </source>
</reference>
<reference evidence="6 8" key="1">
    <citation type="submission" date="2020-06" db="EMBL/GenBank/DDBJ databases">
        <title>Description of novel acetic acid bacteria.</title>
        <authorList>
            <person name="Sombolestani A."/>
        </authorList>
    </citation>
    <scope>NUCLEOTIDE SEQUENCE [LARGE SCALE GENOMIC DNA]</scope>
    <source>
        <strain evidence="6 8">LMG 26838</strain>
    </source>
</reference>
<dbReference type="PANTHER" id="PTHR48080:SF4">
    <property type="entry name" value="GLUCARATE DEHYDRATASE"/>
    <property type="match status" value="1"/>
</dbReference>